<proteinExistence type="predicted"/>
<dbReference type="EMBL" id="BMIH01000002">
    <property type="protein sequence ID" value="GGB24961.1"/>
    <property type="molecule type" value="Genomic_DNA"/>
</dbReference>
<dbReference type="Proteomes" id="UP000623067">
    <property type="component" value="Unassembled WGS sequence"/>
</dbReference>
<feature type="region of interest" description="Disordered" evidence="1">
    <location>
        <begin position="56"/>
        <end position="85"/>
    </location>
</feature>
<comment type="caution">
    <text evidence="2">The sequence shown here is derived from an EMBL/GenBank/DDBJ whole genome shotgun (WGS) entry which is preliminary data.</text>
</comment>
<organism evidence="2 3">
    <name type="scientific">Sphingomonas metalli</name>
    <dbReference type="NCBI Taxonomy" id="1779358"/>
    <lineage>
        <taxon>Bacteria</taxon>
        <taxon>Pseudomonadati</taxon>
        <taxon>Pseudomonadota</taxon>
        <taxon>Alphaproteobacteria</taxon>
        <taxon>Sphingomonadales</taxon>
        <taxon>Sphingomonadaceae</taxon>
        <taxon>Sphingomonas</taxon>
    </lineage>
</organism>
<gene>
    <name evidence="2" type="ORF">GCM10011380_13170</name>
</gene>
<protein>
    <submittedName>
        <fullName evidence="2">Uncharacterized protein</fullName>
    </submittedName>
</protein>
<evidence type="ECO:0000256" key="1">
    <source>
        <dbReference type="SAM" id="MobiDB-lite"/>
    </source>
</evidence>
<reference evidence="2" key="1">
    <citation type="journal article" date="2014" name="Int. J. Syst. Evol. Microbiol.">
        <title>Complete genome sequence of Corynebacterium casei LMG S-19264T (=DSM 44701T), isolated from a smear-ripened cheese.</title>
        <authorList>
            <consortium name="US DOE Joint Genome Institute (JGI-PGF)"/>
            <person name="Walter F."/>
            <person name="Albersmeier A."/>
            <person name="Kalinowski J."/>
            <person name="Ruckert C."/>
        </authorList>
    </citation>
    <scope>NUCLEOTIDE SEQUENCE</scope>
    <source>
        <strain evidence="2">CGMCC 1.15330</strain>
    </source>
</reference>
<feature type="compositionally biased region" description="Pro residues" evidence="1">
    <location>
        <begin position="70"/>
        <end position="79"/>
    </location>
</feature>
<name>A0A916SZF5_9SPHN</name>
<sequence>MISQAGSIVAVIVRKYERSIRFRLRIMRLNVMSFAFSAVITLTTATAALNGLQLSQPSANHSASRTHGVPPTPPPPPEIYDPQSGPFIVRMTPDGEIDEQSRGVAENAVRQWTDLNLQRFIICYRSASQGRDYSGGIRSLESVARELKAHGAIEVVMPDGGPCSDDVPRPTSWNADHVVILGVVHL</sequence>
<dbReference type="AlphaFoldDB" id="A0A916SZF5"/>
<evidence type="ECO:0000313" key="3">
    <source>
        <dbReference type="Proteomes" id="UP000623067"/>
    </source>
</evidence>
<keyword evidence="3" id="KW-1185">Reference proteome</keyword>
<reference evidence="2" key="2">
    <citation type="submission" date="2020-09" db="EMBL/GenBank/DDBJ databases">
        <authorList>
            <person name="Sun Q."/>
            <person name="Zhou Y."/>
        </authorList>
    </citation>
    <scope>NUCLEOTIDE SEQUENCE</scope>
    <source>
        <strain evidence="2">CGMCC 1.15330</strain>
    </source>
</reference>
<accession>A0A916SZF5</accession>
<evidence type="ECO:0000313" key="2">
    <source>
        <dbReference type="EMBL" id="GGB24961.1"/>
    </source>
</evidence>
<feature type="compositionally biased region" description="Polar residues" evidence="1">
    <location>
        <begin position="56"/>
        <end position="65"/>
    </location>
</feature>
<dbReference type="RefSeq" id="WP_188657967.1">
    <property type="nucleotide sequence ID" value="NZ_BMIH01000002.1"/>
</dbReference>